<keyword evidence="9 14" id="KW-0175">Coiled coil</keyword>
<evidence type="ECO:0000313" key="17">
    <source>
        <dbReference type="EMBL" id="VVC24813.1"/>
    </source>
</evidence>
<dbReference type="PANTHER" id="PTHR22974">
    <property type="entry name" value="MIXED LINEAGE PROTEIN KINASE"/>
    <property type="match status" value="1"/>
</dbReference>
<dbReference type="PROSITE" id="PS00108">
    <property type="entry name" value="PROTEIN_KINASE_ST"/>
    <property type="match status" value="1"/>
</dbReference>
<feature type="region of interest" description="Disordered" evidence="15">
    <location>
        <begin position="332"/>
        <end position="416"/>
    </location>
</feature>
<proteinExistence type="predicted"/>
<feature type="compositionally biased region" description="Basic and acidic residues" evidence="15">
    <location>
        <begin position="88"/>
        <end position="97"/>
    </location>
</feature>
<dbReference type="InterPro" id="IPR000719">
    <property type="entry name" value="Prot_kinase_dom"/>
</dbReference>
<dbReference type="PROSITE" id="PS00107">
    <property type="entry name" value="PROTEIN_KINASE_ATP"/>
    <property type="match status" value="1"/>
</dbReference>
<reference evidence="17 18" key="1">
    <citation type="submission" date="2019-08" db="EMBL/GenBank/DDBJ databases">
        <authorList>
            <person name="Alioto T."/>
            <person name="Alioto T."/>
            <person name="Gomez Garrido J."/>
        </authorList>
    </citation>
    <scope>NUCLEOTIDE SEQUENCE [LARGE SCALE GENOMIC DNA]</scope>
</reference>
<feature type="region of interest" description="Disordered" evidence="15">
    <location>
        <begin position="14"/>
        <end position="33"/>
    </location>
</feature>
<gene>
    <name evidence="17" type="ORF">CINCED_3A002598</name>
</gene>
<keyword evidence="18" id="KW-1185">Reference proteome</keyword>
<keyword evidence="6 13" id="KW-0547">Nucleotide-binding</keyword>
<dbReference type="SUPFAM" id="SSF56112">
    <property type="entry name" value="Protein kinase-like (PK-like)"/>
    <property type="match status" value="1"/>
</dbReference>
<dbReference type="CDD" id="cd13990">
    <property type="entry name" value="STKc_TLK"/>
    <property type="match status" value="1"/>
</dbReference>
<feature type="coiled-coil region" evidence="14">
    <location>
        <begin position="236"/>
        <end position="291"/>
    </location>
</feature>
<accession>A0A5E4M617</accession>
<evidence type="ECO:0000256" key="7">
    <source>
        <dbReference type="ARBA" id="ARBA00022777"/>
    </source>
</evidence>
<keyword evidence="4" id="KW-0723">Serine/threonine-protein kinase</keyword>
<dbReference type="Pfam" id="PF00069">
    <property type="entry name" value="Pkinase"/>
    <property type="match status" value="1"/>
</dbReference>
<dbReference type="InterPro" id="IPR011009">
    <property type="entry name" value="Kinase-like_dom_sf"/>
</dbReference>
<dbReference type="GO" id="GO:0007059">
    <property type="term" value="P:chromosome segregation"/>
    <property type="evidence" value="ECO:0007669"/>
    <property type="project" value="TreeGrafter"/>
</dbReference>
<evidence type="ECO:0000313" key="18">
    <source>
        <dbReference type="Proteomes" id="UP000325440"/>
    </source>
</evidence>
<dbReference type="SMART" id="SM00220">
    <property type="entry name" value="S_TKc"/>
    <property type="match status" value="1"/>
</dbReference>
<feature type="region of interest" description="Disordered" evidence="15">
    <location>
        <begin position="149"/>
        <end position="182"/>
    </location>
</feature>
<comment type="subcellular location">
    <subcellularLocation>
        <location evidence="2">Nucleus</location>
    </subcellularLocation>
</comment>
<evidence type="ECO:0000256" key="6">
    <source>
        <dbReference type="ARBA" id="ARBA00022741"/>
    </source>
</evidence>
<keyword evidence="8 13" id="KW-0067">ATP-binding</keyword>
<dbReference type="EC" id="2.7.11.1" evidence="3"/>
<comment type="catalytic activity">
    <reaction evidence="12">
        <text>L-seryl-[protein] + ATP = O-phospho-L-seryl-[protein] + ADP + H(+)</text>
        <dbReference type="Rhea" id="RHEA:17989"/>
        <dbReference type="Rhea" id="RHEA-COMP:9863"/>
        <dbReference type="Rhea" id="RHEA-COMP:11604"/>
        <dbReference type="ChEBI" id="CHEBI:15378"/>
        <dbReference type="ChEBI" id="CHEBI:29999"/>
        <dbReference type="ChEBI" id="CHEBI:30616"/>
        <dbReference type="ChEBI" id="CHEBI:83421"/>
        <dbReference type="ChEBI" id="CHEBI:456216"/>
        <dbReference type="EC" id="2.7.11.1"/>
    </reaction>
</comment>
<keyword evidence="10" id="KW-0539">Nucleus</keyword>
<feature type="coiled-coil region" evidence="14">
    <location>
        <begin position="457"/>
        <end position="491"/>
    </location>
</feature>
<evidence type="ECO:0000256" key="1">
    <source>
        <dbReference type="ARBA" id="ARBA00001946"/>
    </source>
</evidence>
<feature type="region of interest" description="Disordered" evidence="15">
    <location>
        <begin position="787"/>
        <end position="838"/>
    </location>
</feature>
<dbReference type="GO" id="GO:0035556">
    <property type="term" value="P:intracellular signal transduction"/>
    <property type="evidence" value="ECO:0007669"/>
    <property type="project" value="TreeGrafter"/>
</dbReference>
<feature type="compositionally biased region" description="Low complexity" evidence="15">
    <location>
        <begin position="800"/>
        <end position="817"/>
    </location>
</feature>
<dbReference type="PROSITE" id="PS50011">
    <property type="entry name" value="PROTEIN_KINASE_DOM"/>
    <property type="match status" value="1"/>
</dbReference>
<dbReference type="GO" id="GO:0004674">
    <property type="term" value="F:protein serine/threonine kinase activity"/>
    <property type="evidence" value="ECO:0007669"/>
    <property type="project" value="UniProtKB-KW"/>
</dbReference>
<dbReference type="AlphaFoldDB" id="A0A5E4M617"/>
<feature type="compositionally biased region" description="Low complexity" evidence="15">
    <location>
        <begin position="165"/>
        <end position="179"/>
    </location>
</feature>
<feature type="compositionally biased region" description="Polar residues" evidence="15">
    <location>
        <begin position="75"/>
        <end position="87"/>
    </location>
</feature>
<dbReference type="Gene3D" id="1.10.510.10">
    <property type="entry name" value="Transferase(Phosphotransferase) domain 1"/>
    <property type="match status" value="1"/>
</dbReference>
<feature type="domain" description="Protein kinase" evidence="16">
    <location>
        <begin position="506"/>
        <end position="785"/>
    </location>
</feature>
<feature type="compositionally biased region" description="Polar residues" evidence="15">
    <location>
        <begin position="406"/>
        <end position="416"/>
    </location>
</feature>
<keyword evidence="5" id="KW-0808">Transferase</keyword>
<comment type="cofactor">
    <cofactor evidence="1">
        <name>Mg(2+)</name>
        <dbReference type="ChEBI" id="CHEBI:18420"/>
    </cofactor>
</comment>
<evidence type="ECO:0000256" key="3">
    <source>
        <dbReference type="ARBA" id="ARBA00012513"/>
    </source>
</evidence>
<dbReference type="Proteomes" id="UP000325440">
    <property type="component" value="Unassembled WGS sequence"/>
</dbReference>
<dbReference type="InterPro" id="IPR017441">
    <property type="entry name" value="Protein_kinase_ATP_BS"/>
</dbReference>
<feature type="binding site" evidence="13">
    <location>
        <position position="535"/>
    </location>
    <ligand>
        <name>ATP</name>
        <dbReference type="ChEBI" id="CHEBI:30616"/>
    </ligand>
</feature>
<evidence type="ECO:0000259" key="16">
    <source>
        <dbReference type="PROSITE" id="PS50011"/>
    </source>
</evidence>
<protein>
    <recommendedName>
        <fullName evidence="3">non-specific serine/threonine protein kinase</fullName>
        <ecNumber evidence="3">2.7.11.1</ecNumber>
    </recommendedName>
</protein>
<organism evidence="17 18">
    <name type="scientific">Cinara cedri</name>
    <dbReference type="NCBI Taxonomy" id="506608"/>
    <lineage>
        <taxon>Eukaryota</taxon>
        <taxon>Metazoa</taxon>
        <taxon>Ecdysozoa</taxon>
        <taxon>Arthropoda</taxon>
        <taxon>Hexapoda</taxon>
        <taxon>Insecta</taxon>
        <taxon>Pterygota</taxon>
        <taxon>Neoptera</taxon>
        <taxon>Paraneoptera</taxon>
        <taxon>Hemiptera</taxon>
        <taxon>Sternorrhyncha</taxon>
        <taxon>Aphidomorpha</taxon>
        <taxon>Aphidoidea</taxon>
        <taxon>Aphididae</taxon>
        <taxon>Lachninae</taxon>
        <taxon>Cinara</taxon>
    </lineage>
</organism>
<keyword evidence="7 17" id="KW-0418">Kinase</keyword>
<comment type="catalytic activity">
    <reaction evidence="11">
        <text>L-threonyl-[protein] + ATP = O-phospho-L-threonyl-[protein] + ADP + H(+)</text>
        <dbReference type="Rhea" id="RHEA:46608"/>
        <dbReference type="Rhea" id="RHEA-COMP:11060"/>
        <dbReference type="Rhea" id="RHEA-COMP:11605"/>
        <dbReference type="ChEBI" id="CHEBI:15378"/>
        <dbReference type="ChEBI" id="CHEBI:30013"/>
        <dbReference type="ChEBI" id="CHEBI:30616"/>
        <dbReference type="ChEBI" id="CHEBI:61977"/>
        <dbReference type="ChEBI" id="CHEBI:456216"/>
        <dbReference type="EC" id="2.7.11.1"/>
    </reaction>
</comment>
<sequence>MVKCRIGVGSVFSISQQQQHHHPKQQQRSFDRVRLVVVEPQKKPRKRWMSAGTQLQMAPQASQMHLPHPQPGATIHSQDSNMSTGSSHSDKEQDTPEKVNTISRTPTERKRKRKIDDIANNKQSNMVVGPPPPPPRLVPDTKKINDYFTKHGSHPVSNPMRHGGAKSPSPGGPPQQGYPMFNPASGPQALSPVLPPDYVSIHHQPRINSSSITKCIQTDLTSHAIQEFECQASSDLELRNNKIDELNRTNEELKHQLSSQQKATEQHKSHINKCIEVVKKLLKEKSNIEKKEARQRCMQNRLRLGQFVTQRVGAQFQENWTDGYAFQELSRRQEEITSEREEIDRQKKMLVKKRPSNSETGGRKRAGSQSGTASSNSSTNSVPINSTPSVSTPPITLPTPSINNNQVTGATTGTVLHNGTVAPSSALDTATFLKPEAVPGLSWQEYYEADEILKLRQSALKKEDADLQLEMEKLERERNLHIRELKRIHNEDQSRFNSHPVLNDRYLLLMLLGKGGFSEVHKAFDLKEQRYVACKVHQLNKDWKEDKKANYIKHALREYNIHKSLDHPRVVKLYDVFEIDANSFCTVLEYCDGHDLDFYLKQHKTIAEREARSIVMQVVSALKYLNEIKPPVIHYDLKPGNILLTEGNVCGEIKITDFGLSKVMDEENYNPDHGMDLTSQGAGTYWYLPPECFVVGKNPPKISSKVDVWSVGVIFYQCLYGKKPFGHNQSQATILEENTILKATEVQFANKPTVSNEAKSFIRCCLAYRKEDRIDVFTLSRHEYLQPPLPKHGRQAANNQQQQQQQQQHPQQQQQGQTLSAANFASGMFGNMNQSSSS</sequence>
<dbReference type="EMBL" id="CABPRJ010000006">
    <property type="protein sequence ID" value="VVC24813.1"/>
    <property type="molecule type" value="Genomic_DNA"/>
</dbReference>
<evidence type="ECO:0000256" key="14">
    <source>
        <dbReference type="SAM" id="Coils"/>
    </source>
</evidence>
<dbReference type="InterPro" id="IPR008271">
    <property type="entry name" value="Ser/Thr_kinase_AS"/>
</dbReference>
<evidence type="ECO:0000256" key="11">
    <source>
        <dbReference type="ARBA" id="ARBA00047899"/>
    </source>
</evidence>
<feature type="region of interest" description="Disordered" evidence="15">
    <location>
        <begin position="58"/>
        <end position="136"/>
    </location>
</feature>
<evidence type="ECO:0000256" key="15">
    <source>
        <dbReference type="SAM" id="MobiDB-lite"/>
    </source>
</evidence>
<feature type="compositionally biased region" description="Low complexity" evidence="15">
    <location>
        <begin position="368"/>
        <end position="405"/>
    </location>
</feature>
<evidence type="ECO:0000256" key="4">
    <source>
        <dbReference type="ARBA" id="ARBA00022527"/>
    </source>
</evidence>
<evidence type="ECO:0000256" key="13">
    <source>
        <dbReference type="PROSITE-ProRule" id="PRU10141"/>
    </source>
</evidence>
<dbReference type="GO" id="GO:0005524">
    <property type="term" value="F:ATP binding"/>
    <property type="evidence" value="ECO:0007669"/>
    <property type="project" value="UniProtKB-UniRule"/>
</dbReference>
<dbReference type="OrthoDB" id="346907at2759"/>
<evidence type="ECO:0000256" key="5">
    <source>
        <dbReference type="ARBA" id="ARBA00022679"/>
    </source>
</evidence>
<evidence type="ECO:0000256" key="8">
    <source>
        <dbReference type="ARBA" id="ARBA00022840"/>
    </source>
</evidence>
<evidence type="ECO:0000256" key="10">
    <source>
        <dbReference type="ARBA" id="ARBA00023242"/>
    </source>
</evidence>
<feature type="compositionally biased region" description="Basic and acidic residues" evidence="15">
    <location>
        <begin position="332"/>
        <end position="347"/>
    </location>
</feature>
<dbReference type="FunFam" id="1.10.510.10:FF:000037">
    <property type="entry name" value="Serine/threonine-protein kinase tousled-like 2"/>
    <property type="match status" value="1"/>
</dbReference>
<evidence type="ECO:0000256" key="9">
    <source>
        <dbReference type="ARBA" id="ARBA00023054"/>
    </source>
</evidence>
<evidence type="ECO:0000256" key="12">
    <source>
        <dbReference type="ARBA" id="ARBA00048679"/>
    </source>
</evidence>
<evidence type="ECO:0000256" key="2">
    <source>
        <dbReference type="ARBA" id="ARBA00004123"/>
    </source>
</evidence>
<name>A0A5E4M617_9HEMI</name>
<dbReference type="GO" id="GO:0005634">
    <property type="term" value="C:nucleus"/>
    <property type="evidence" value="ECO:0007669"/>
    <property type="project" value="UniProtKB-SubCell"/>
</dbReference>
<dbReference type="PANTHER" id="PTHR22974:SF23">
    <property type="entry name" value="TOUSLED-LIKE KINASE, ISOFORM G"/>
    <property type="match status" value="1"/>
</dbReference>